<proteinExistence type="predicted"/>
<evidence type="ECO:0000313" key="1">
    <source>
        <dbReference type="EMBL" id="MBX48794.1"/>
    </source>
</evidence>
<dbReference type="EMBL" id="GGEC01068310">
    <property type="protein sequence ID" value="MBX48794.1"/>
    <property type="molecule type" value="Transcribed_RNA"/>
</dbReference>
<organism evidence="1">
    <name type="scientific">Rhizophora mucronata</name>
    <name type="common">Asiatic mangrove</name>
    <dbReference type="NCBI Taxonomy" id="61149"/>
    <lineage>
        <taxon>Eukaryota</taxon>
        <taxon>Viridiplantae</taxon>
        <taxon>Streptophyta</taxon>
        <taxon>Embryophyta</taxon>
        <taxon>Tracheophyta</taxon>
        <taxon>Spermatophyta</taxon>
        <taxon>Magnoliopsida</taxon>
        <taxon>eudicotyledons</taxon>
        <taxon>Gunneridae</taxon>
        <taxon>Pentapetalae</taxon>
        <taxon>rosids</taxon>
        <taxon>fabids</taxon>
        <taxon>Malpighiales</taxon>
        <taxon>Rhizophoraceae</taxon>
        <taxon>Rhizophora</taxon>
    </lineage>
</organism>
<name>A0A2P2P226_RHIMU</name>
<reference evidence="1" key="1">
    <citation type="submission" date="2018-02" db="EMBL/GenBank/DDBJ databases">
        <title>Rhizophora mucronata_Transcriptome.</title>
        <authorList>
            <person name="Meera S.P."/>
            <person name="Sreeshan A."/>
            <person name="Augustine A."/>
        </authorList>
    </citation>
    <scope>NUCLEOTIDE SEQUENCE</scope>
    <source>
        <tissue evidence="1">Leaf</tissue>
    </source>
</reference>
<dbReference type="AlphaFoldDB" id="A0A2P2P226"/>
<sequence length="19" mass="2103">MVTRSASSEFPAICWLCDS</sequence>
<accession>A0A2P2P226</accession>
<protein>
    <submittedName>
        <fullName evidence="1">Uncharacterized protein</fullName>
    </submittedName>
</protein>